<evidence type="ECO:0000256" key="8">
    <source>
        <dbReference type="ARBA" id="ARBA00023002"/>
    </source>
</evidence>
<keyword evidence="6" id="KW-0479">Metal-binding</keyword>
<name>A0A9P5VLI4_9FUNG</name>
<evidence type="ECO:0000256" key="5">
    <source>
        <dbReference type="ARBA" id="ARBA00022692"/>
    </source>
</evidence>
<evidence type="ECO:0000259" key="13">
    <source>
        <dbReference type="PROSITE" id="PS50255"/>
    </source>
</evidence>
<feature type="transmembrane region" description="Helical" evidence="12">
    <location>
        <begin position="317"/>
        <end position="334"/>
    </location>
</feature>
<dbReference type="PANTHER" id="PTHR19353:SF30">
    <property type="entry name" value="DELTA 8-(E)-SPHINGOLIPID DESATURASE"/>
    <property type="match status" value="1"/>
</dbReference>
<evidence type="ECO:0000256" key="1">
    <source>
        <dbReference type="ARBA" id="ARBA00004141"/>
    </source>
</evidence>
<keyword evidence="7 12" id="KW-1133">Transmembrane helix</keyword>
<dbReference type="Pfam" id="PF00173">
    <property type="entry name" value="Cyt-b5"/>
    <property type="match status" value="1"/>
</dbReference>
<protein>
    <recommendedName>
        <fullName evidence="13">Cytochrome b5 heme-binding domain-containing protein</fullName>
    </recommendedName>
</protein>
<sequence length="489" mass="57449">MPPESTYVEPLTKRNVINKSQLDARCKAGEILIVVNHKVYKLDKWIKHHPGGQLAIRHCIGRDCTDEVKALHPDYVLEKKIKYFEIADYLPRESDPDFEPLLLSNKKSKEDVFAAQEAQISTAYNQLEQRLRADHLFETNYINYAWEFARYLTLFTMAIVLNLYGTCTMHYMASALCLAMFWHQISFFAHDAGHNSISHNLQIDNGIGIFLADFLGGLSIGWWKKSHYVHHIVTNHPIHDPDIQHLPFFAVTTRIFKGFFSTYHQKEMVFDRAAQFFVSYQHYLYYPIMMMGRFNLYVQSMQFLMFEPVYPYRKQEIVGLTVYWIWYPYFLMQLPTWNMVFAYVMISHMFTFMLHIQITLSHFGMSTEDLGEHESFAAKMLRTTMDVDCPLWLDWFHGGLQFQAIHHLFPRMPRHNLRMAQPYVREFCEEVGLTYHIYGFAKGNSIVYSALKDVADQVGFFVEVAKHEAKEFIDAQKIVLPTEEAKKDL</sequence>
<dbReference type="Proteomes" id="UP000696485">
    <property type="component" value="Unassembled WGS sequence"/>
</dbReference>
<dbReference type="Pfam" id="PF00487">
    <property type="entry name" value="FA_desaturase"/>
    <property type="match status" value="1"/>
</dbReference>
<evidence type="ECO:0000256" key="11">
    <source>
        <dbReference type="ARBA" id="ARBA00023136"/>
    </source>
</evidence>
<comment type="subcellular location">
    <subcellularLocation>
        <location evidence="1">Membrane</location>
        <topology evidence="1">Multi-pass membrane protein</topology>
    </subcellularLocation>
</comment>
<dbReference type="EMBL" id="JAAAUY010000373">
    <property type="protein sequence ID" value="KAF9330741.1"/>
    <property type="molecule type" value="Genomic_DNA"/>
</dbReference>
<evidence type="ECO:0000256" key="3">
    <source>
        <dbReference type="ARBA" id="ARBA00009295"/>
    </source>
</evidence>
<proteinExistence type="inferred from homology"/>
<keyword evidence="15" id="KW-1185">Reference proteome</keyword>
<dbReference type="GO" id="GO:0016020">
    <property type="term" value="C:membrane"/>
    <property type="evidence" value="ECO:0007669"/>
    <property type="project" value="UniProtKB-SubCell"/>
</dbReference>
<comment type="caution">
    <text evidence="14">The sequence shown here is derived from an EMBL/GenBank/DDBJ whole genome shotgun (WGS) entry which is preliminary data.</text>
</comment>
<dbReference type="PROSITE" id="PS50255">
    <property type="entry name" value="CYTOCHROME_B5_2"/>
    <property type="match status" value="1"/>
</dbReference>
<evidence type="ECO:0000256" key="9">
    <source>
        <dbReference type="ARBA" id="ARBA00023004"/>
    </source>
</evidence>
<dbReference type="GO" id="GO:0006629">
    <property type="term" value="P:lipid metabolic process"/>
    <property type="evidence" value="ECO:0007669"/>
    <property type="project" value="UniProtKB-KW"/>
</dbReference>
<feature type="transmembrane region" description="Helical" evidence="12">
    <location>
        <begin position="201"/>
        <end position="223"/>
    </location>
</feature>
<dbReference type="CDD" id="cd03506">
    <property type="entry name" value="Delta6-FADS-like"/>
    <property type="match status" value="1"/>
</dbReference>
<dbReference type="InterPro" id="IPR012171">
    <property type="entry name" value="Fatty_acid_desaturase"/>
</dbReference>
<dbReference type="InterPro" id="IPR001199">
    <property type="entry name" value="Cyt_B5-like_heme/steroid-bd"/>
</dbReference>
<evidence type="ECO:0000256" key="10">
    <source>
        <dbReference type="ARBA" id="ARBA00023098"/>
    </source>
</evidence>
<keyword evidence="9" id="KW-0408">Iron</keyword>
<keyword evidence="5 12" id="KW-0812">Transmembrane</keyword>
<dbReference type="SMART" id="SM01117">
    <property type="entry name" value="Cyt-b5"/>
    <property type="match status" value="1"/>
</dbReference>
<dbReference type="AlphaFoldDB" id="A0A9P5VLI4"/>
<feature type="domain" description="Cytochrome b5 heme-binding" evidence="13">
    <location>
        <begin position="14"/>
        <end position="90"/>
    </location>
</feature>
<accession>A0A9P5VLI4</accession>
<comment type="pathway">
    <text evidence="2">Lipid metabolism.</text>
</comment>
<dbReference type="PIRSF" id="PIRSF015921">
    <property type="entry name" value="FA_sphinglp_des"/>
    <property type="match status" value="1"/>
</dbReference>
<evidence type="ECO:0000313" key="15">
    <source>
        <dbReference type="Proteomes" id="UP000696485"/>
    </source>
</evidence>
<keyword evidence="11 12" id="KW-0472">Membrane</keyword>
<evidence type="ECO:0000256" key="2">
    <source>
        <dbReference type="ARBA" id="ARBA00005189"/>
    </source>
</evidence>
<evidence type="ECO:0000313" key="14">
    <source>
        <dbReference type="EMBL" id="KAF9330741.1"/>
    </source>
</evidence>
<organism evidence="14 15">
    <name type="scientific">Podila minutissima</name>
    <dbReference type="NCBI Taxonomy" id="64525"/>
    <lineage>
        <taxon>Eukaryota</taxon>
        <taxon>Fungi</taxon>
        <taxon>Fungi incertae sedis</taxon>
        <taxon>Mucoromycota</taxon>
        <taxon>Mortierellomycotina</taxon>
        <taxon>Mortierellomycetes</taxon>
        <taxon>Mortierellales</taxon>
        <taxon>Mortierellaceae</taxon>
        <taxon>Podila</taxon>
    </lineage>
</organism>
<keyword evidence="10" id="KW-0443">Lipid metabolism</keyword>
<evidence type="ECO:0000256" key="4">
    <source>
        <dbReference type="ARBA" id="ARBA00022617"/>
    </source>
</evidence>
<dbReference type="GO" id="GO:0046872">
    <property type="term" value="F:metal ion binding"/>
    <property type="evidence" value="ECO:0007669"/>
    <property type="project" value="UniProtKB-KW"/>
</dbReference>
<reference evidence="14" key="1">
    <citation type="journal article" date="2020" name="Fungal Divers.">
        <title>Resolving the Mortierellaceae phylogeny through synthesis of multi-gene phylogenetics and phylogenomics.</title>
        <authorList>
            <person name="Vandepol N."/>
            <person name="Liber J."/>
            <person name="Desiro A."/>
            <person name="Na H."/>
            <person name="Kennedy M."/>
            <person name="Barry K."/>
            <person name="Grigoriev I.V."/>
            <person name="Miller A.N."/>
            <person name="O'Donnell K."/>
            <person name="Stajich J.E."/>
            <person name="Bonito G."/>
        </authorList>
    </citation>
    <scope>NUCLEOTIDE SEQUENCE</scope>
    <source>
        <strain evidence="14">NVP1</strain>
    </source>
</reference>
<dbReference type="GO" id="GO:0016717">
    <property type="term" value="F:oxidoreductase activity, acting on paired donors, with oxidation of a pair of donors resulting in the reduction of molecular oxygen to two molecules of water"/>
    <property type="evidence" value="ECO:0007669"/>
    <property type="project" value="TreeGrafter"/>
</dbReference>
<evidence type="ECO:0000256" key="6">
    <source>
        <dbReference type="ARBA" id="ARBA00022723"/>
    </source>
</evidence>
<evidence type="ECO:0000256" key="12">
    <source>
        <dbReference type="SAM" id="Phobius"/>
    </source>
</evidence>
<dbReference type="InterPro" id="IPR036400">
    <property type="entry name" value="Cyt_B5-like_heme/steroid_sf"/>
</dbReference>
<keyword evidence="4" id="KW-0349">Heme</keyword>
<feature type="transmembrane region" description="Helical" evidence="12">
    <location>
        <begin position="148"/>
        <end position="165"/>
    </location>
</feature>
<dbReference type="SUPFAM" id="SSF55856">
    <property type="entry name" value="Cytochrome b5-like heme/steroid binding domain"/>
    <property type="match status" value="1"/>
</dbReference>
<keyword evidence="8" id="KW-0560">Oxidoreductase</keyword>
<gene>
    <name evidence="14" type="ORF">BG006_006318</name>
</gene>
<evidence type="ECO:0000256" key="7">
    <source>
        <dbReference type="ARBA" id="ARBA00022989"/>
    </source>
</evidence>
<comment type="similarity">
    <text evidence="3">Belongs to the fatty acid desaturase type 1 family.</text>
</comment>
<dbReference type="InterPro" id="IPR005804">
    <property type="entry name" value="FA_desaturase_dom"/>
</dbReference>
<dbReference type="PANTHER" id="PTHR19353">
    <property type="entry name" value="FATTY ACID DESATURASE 2"/>
    <property type="match status" value="1"/>
</dbReference>
<dbReference type="Gene3D" id="3.10.120.10">
    <property type="entry name" value="Cytochrome b5-like heme/steroid binding domain"/>
    <property type="match status" value="1"/>
</dbReference>